<keyword evidence="7" id="KW-1185">Reference proteome</keyword>
<dbReference type="SUPFAM" id="SSF52743">
    <property type="entry name" value="Subtilisin-like"/>
    <property type="match status" value="1"/>
</dbReference>
<sequence length="846" mass="93397">MPAPRNRKHLLVRAAPSSEVYRPHDRKIPPPIIPAPPDRRRHAAALRDALTAAQQEGEANREAADIAVHGAEPGLYVEFESPPDVDLKLESLEDRRRGIELVAVRRSPAAPDEPTTQLATVFVPDGALKHFFDRFRQYTEERTKKDQPRHKDMVDRIAALRKATLQALWTDDAEAYPDDDDAIWWEVWLRRHDGNELQRLLEFAGQAGLDVGERRLGFDDRIVILVRGTASQISASLDVLNDLAEVRKAKESAAFFVDVSPEEQAEWLDDFRQRIIPAAKNAPTVCILDTGVTRAHPLLVDHIAAADAMAVDPAWGGHDDGGGPGNMGHGTEMAGLAAFGDLAPHLASRAPVQMRHRLESVKILPPRGANPPELYGAITAQAVTRPEINAPQRPRIFSMAVTATDERDRGQPTSWSAAVDALAAGRTFDPATQGLIYLDEADEGARRLFILSAGNVAPDHLQDDHLGRSDVEAVHDPAHAWNALTVGAFTEKSAIGDPALNGWSPLAPPGDLSPWSTTSVTFQERWPIKPDVVCEGGNVATDGGSFDNAVPDLCLLSTYYQPNQKAFVLSWATSAATAQVARIAAIIRADYPEYWPETVRALVVHSAVWTRAMQAHLRGAGGKRARAKLVRRYGFGVPHLDRALRSANDALTLVAQATIRPFSEGKMREMHVHELPWPKEVLEELGQTPVRLRVTLSYFIEPNPGRRGWKKRHRYASHGLRFDLKTPTESIDEFRKRLNQRALDEDEDRPDTGDTAGWFLGEMARNKGSIHSDLWVGTAADLAERGVVGIYPVSGWWKDQPKRDRSKFGARYALIVAIETEAEGVDIWTPVAQEIGVPVEEAVIEI</sequence>
<dbReference type="InterPro" id="IPR015500">
    <property type="entry name" value="Peptidase_S8_subtilisin-rel"/>
</dbReference>
<dbReference type="RefSeq" id="WP_150005180.1">
    <property type="nucleotide sequence ID" value="NZ_BMOV01000006.1"/>
</dbReference>
<dbReference type="PRINTS" id="PR00723">
    <property type="entry name" value="SUBTILISIN"/>
</dbReference>
<name>A0ABQ2LDZ0_9PROT</name>
<evidence type="ECO:0000256" key="3">
    <source>
        <dbReference type="ARBA" id="ARBA00022825"/>
    </source>
</evidence>
<dbReference type="InterPro" id="IPR000209">
    <property type="entry name" value="Peptidase_S8/S53_dom"/>
</dbReference>
<feature type="domain" description="Peptidase S8/S53" evidence="5">
    <location>
        <begin position="281"/>
        <end position="636"/>
    </location>
</feature>
<evidence type="ECO:0000259" key="5">
    <source>
        <dbReference type="Pfam" id="PF00082"/>
    </source>
</evidence>
<dbReference type="CDD" id="cd04847">
    <property type="entry name" value="Peptidases_S8_Subtilisin_like_2"/>
    <property type="match status" value="1"/>
</dbReference>
<comment type="caution">
    <text evidence="6">The sequence shown here is derived from an EMBL/GenBank/DDBJ whole genome shotgun (WGS) entry which is preliminary data.</text>
</comment>
<dbReference type="EMBL" id="BMOV01000006">
    <property type="protein sequence ID" value="GGO12802.1"/>
    <property type="molecule type" value="Genomic_DNA"/>
</dbReference>
<organism evidence="6 7">
    <name type="scientific">Iodidimonas muriae</name>
    <dbReference type="NCBI Taxonomy" id="261467"/>
    <lineage>
        <taxon>Bacteria</taxon>
        <taxon>Pseudomonadati</taxon>
        <taxon>Pseudomonadota</taxon>
        <taxon>Alphaproteobacteria</taxon>
        <taxon>Iodidimonadales</taxon>
        <taxon>Iodidimonadaceae</taxon>
        <taxon>Iodidimonas</taxon>
    </lineage>
</organism>
<accession>A0ABQ2LDZ0</accession>
<evidence type="ECO:0000256" key="4">
    <source>
        <dbReference type="SAM" id="MobiDB-lite"/>
    </source>
</evidence>
<reference evidence="7" key="1">
    <citation type="journal article" date="2019" name="Int. J. Syst. Evol. Microbiol.">
        <title>The Global Catalogue of Microorganisms (GCM) 10K type strain sequencing project: providing services to taxonomists for standard genome sequencing and annotation.</title>
        <authorList>
            <consortium name="The Broad Institute Genomics Platform"/>
            <consortium name="The Broad Institute Genome Sequencing Center for Infectious Disease"/>
            <person name="Wu L."/>
            <person name="Ma J."/>
        </authorList>
    </citation>
    <scope>NUCLEOTIDE SEQUENCE [LARGE SCALE GENOMIC DNA]</scope>
    <source>
        <strain evidence="7">JCM 17843</strain>
    </source>
</reference>
<dbReference type="InterPro" id="IPR036852">
    <property type="entry name" value="Peptidase_S8/S53_dom_sf"/>
</dbReference>
<proteinExistence type="predicted"/>
<protein>
    <recommendedName>
        <fullName evidence="5">Peptidase S8/S53 domain-containing protein</fullName>
    </recommendedName>
</protein>
<dbReference type="Gene3D" id="3.40.50.200">
    <property type="entry name" value="Peptidase S8/S53 domain"/>
    <property type="match status" value="1"/>
</dbReference>
<evidence type="ECO:0000313" key="7">
    <source>
        <dbReference type="Proteomes" id="UP000602381"/>
    </source>
</evidence>
<gene>
    <name evidence="6" type="ORF">GCM10007972_18210</name>
</gene>
<evidence type="ECO:0000256" key="2">
    <source>
        <dbReference type="ARBA" id="ARBA00022801"/>
    </source>
</evidence>
<keyword evidence="2" id="KW-0378">Hydrolase</keyword>
<evidence type="ECO:0000256" key="1">
    <source>
        <dbReference type="ARBA" id="ARBA00022670"/>
    </source>
</evidence>
<feature type="region of interest" description="Disordered" evidence="4">
    <location>
        <begin position="18"/>
        <end position="38"/>
    </location>
</feature>
<evidence type="ECO:0000313" key="6">
    <source>
        <dbReference type="EMBL" id="GGO12802.1"/>
    </source>
</evidence>
<dbReference type="InterPro" id="IPR034074">
    <property type="entry name" value="Y4bN_pept_dom"/>
</dbReference>
<keyword evidence="1" id="KW-0645">Protease</keyword>
<dbReference type="Proteomes" id="UP000602381">
    <property type="component" value="Unassembled WGS sequence"/>
</dbReference>
<keyword evidence="3" id="KW-0720">Serine protease</keyword>
<dbReference type="Pfam" id="PF00082">
    <property type="entry name" value="Peptidase_S8"/>
    <property type="match status" value="1"/>
</dbReference>